<evidence type="ECO:0000256" key="6">
    <source>
        <dbReference type="ARBA" id="ARBA00023136"/>
    </source>
</evidence>
<dbReference type="Pfam" id="PF00528">
    <property type="entry name" value="BPD_transp_1"/>
    <property type="match status" value="1"/>
</dbReference>
<evidence type="ECO:0000256" key="3">
    <source>
        <dbReference type="ARBA" id="ARBA00022475"/>
    </source>
</evidence>
<dbReference type="EMBL" id="FNLO01000006">
    <property type="protein sequence ID" value="SDV48868.1"/>
    <property type="molecule type" value="Genomic_DNA"/>
</dbReference>
<dbReference type="PANTHER" id="PTHR30151:SF0">
    <property type="entry name" value="ABC TRANSPORTER PERMEASE PROTEIN MJ0413-RELATED"/>
    <property type="match status" value="1"/>
</dbReference>
<evidence type="ECO:0000313" key="11">
    <source>
        <dbReference type="Proteomes" id="UP000243719"/>
    </source>
</evidence>
<dbReference type="Gene3D" id="1.10.3720.10">
    <property type="entry name" value="MetI-like"/>
    <property type="match status" value="1"/>
</dbReference>
<evidence type="ECO:0000256" key="2">
    <source>
        <dbReference type="ARBA" id="ARBA00022448"/>
    </source>
</evidence>
<feature type="region of interest" description="Disordered" evidence="8">
    <location>
        <begin position="1"/>
        <end position="61"/>
    </location>
</feature>
<comment type="similarity">
    <text evidence="7">Belongs to the binding-protein-dependent transport system permease family.</text>
</comment>
<dbReference type="STRING" id="1770053.SAMN05216551_106129"/>
<dbReference type="RefSeq" id="WP_170845124.1">
    <property type="nucleotide sequence ID" value="NZ_FNLO01000006.1"/>
</dbReference>
<keyword evidence="5 7" id="KW-1133">Transmembrane helix</keyword>
<feature type="transmembrane region" description="Helical" evidence="7">
    <location>
        <begin position="190"/>
        <end position="209"/>
    </location>
</feature>
<accession>A0A1H2PQ04</accession>
<dbReference type="SUPFAM" id="SSF161098">
    <property type="entry name" value="MetI-like"/>
    <property type="match status" value="1"/>
</dbReference>
<feature type="transmembrane region" description="Helical" evidence="7">
    <location>
        <begin position="281"/>
        <end position="300"/>
    </location>
</feature>
<keyword evidence="11" id="KW-1185">Reference proteome</keyword>
<organism evidence="10 11">
    <name type="scientific">Chitinasiproducens palmae</name>
    <dbReference type="NCBI Taxonomy" id="1770053"/>
    <lineage>
        <taxon>Bacteria</taxon>
        <taxon>Pseudomonadati</taxon>
        <taxon>Pseudomonadota</taxon>
        <taxon>Betaproteobacteria</taxon>
        <taxon>Burkholderiales</taxon>
        <taxon>Burkholderiaceae</taxon>
        <taxon>Chitinasiproducens</taxon>
    </lineage>
</organism>
<evidence type="ECO:0000256" key="4">
    <source>
        <dbReference type="ARBA" id="ARBA00022692"/>
    </source>
</evidence>
<keyword evidence="3" id="KW-1003">Cell membrane</keyword>
<evidence type="ECO:0000313" key="10">
    <source>
        <dbReference type="EMBL" id="SDV48868.1"/>
    </source>
</evidence>
<dbReference type="AlphaFoldDB" id="A0A1H2PQ04"/>
<feature type="compositionally biased region" description="Low complexity" evidence="8">
    <location>
        <begin position="38"/>
        <end position="61"/>
    </location>
</feature>
<evidence type="ECO:0000256" key="5">
    <source>
        <dbReference type="ARBA" id="ARBA00022989"/>
    </source>
</evidence>
<gene>
    <name evidence="10" type="ORF">SAMN05216551_106129</name>
</gene>
<dbReference type="GO" id="GO:0005886">
    <property type="term" value="C:plasma membrane"/>
    <property type="evidence" value="ECO:0007669"/>
    <property type="project" value="UniProtKB-SubCell"/>
</dbReference>
<protein>
    <submittedName>
        <fullName evidence="10">Sulfonate transport system permease protein</fullName>
    </submittedName>
</protein>
<reference evidence="11" key="1">
    <citation type="submission" date="2016-09" db="EMBL/GenBank/DDBJ databases">
        <authorList>
            <person name="Varghese N."/>
            <person name="Submissions S."/>
        </authorList>
    </citation>
    <scope>NUCLEOTIDE SEQUENCE [LARGE SCALE GENOMIC DNA]</scope>
    <source>
        <strain evidence="11">JS23</strain>
    </source>
</reference>
<proteinExistence type="inferred from homology"/>
<dbReference type="Proteomes" id="UP000243719">
    <property type="component" value="Unassembled WGS sequence"/>
</dbReference>
<feature type="domain" description="ABC transmembrane type-1" evidence="9">
    <location>
        <begin position="124"/>
        <end position="301"/>
    </location>
</feature>
<evidence type="ECO:0000256" key="8">
    <source>
        <dbReference type="SAM" id="MobiDB-lite"/>
    </source>
</evidence>
<feature type="transmembrane region" description="Helical" evidence="7">
    <location>
        <begin position="162"/>
        <end position="184"/>
    </location>
</feature>
<dbReference type="InterPro" id="IPR000515">
    <property type="entry name" value="MetI-like"/>
</dbReference>
<evidence type="ECO:0000259" key="9">
    <source>
        <dbReference type="PROSITE" id="PS50928"/>
    </source>
</evidence>
<keyword evidence="6 7" id="KW-0472">Membrane</keyword>
<comment type="subcellular location">
    <subcellularLocation>
        <location evidence="1 7">Cell membrane</location>
        <topology evidence="1 7">Multi-pass membrane protein</topology>
    </subcellularLocation>
</comment>
<feature type="transmembrane region" description="Helical" evidence="7">
    <location>
        <begin position="249"/>
        <end position="275"/>
    </location>
</feature>
<keyword evidence="2 7" id="KW-0813">Transport</keyword>
<dbReference type="PANTHER" id="PTHR30151">
    <property type="entry name" value="ALKANE SULFONATE ABC TRANSPORTER-RELATED, MEMBRANE SUBUNIT"/>
    <property type="match status" value="1"/>
</dbReference>
<name>A0A1H2PQ04_9BURK</name>
<dbReference type="CDD" id="cd06261">
    <property type="entry name" value="TM_PBP2"/>
    <property type="match status" value="1"/>
</dbReference>
<sequence length="322" mass="34477">MSSNDSLHASLGHEARPSDATRGAAPPADTSDGRPRPSSIARATSTAASLHSPHSPYSPRSPRFRHLAAALRRASGWLLIAALLAAWQRAALTVPGLAEVLPPVDDVVRRTVGALQQGTVLLQLGHTLHWMFAGYLIGCALGITIGMATGRSRFAHDLLEPLLELTRPVPIAAVVPLLMLFLGIDAGLKVGAVAIASFFPVFANAYAAFRSTPRTLDETARSFGLTPWQTLVQVALPHAVPTVLVGMRLALSVSLVVTVFVEMIAGNSGIGYFILNSQQNMAIVDLYVGVLLLAATGYVLNRGFLLVERRLIPWHISQRRRV</sequence>
<evidence type="ECO:0000256" key="7">
    <source>
        <dbReference type="RuleBase" id="RU363032"/>
    </source>
</evidence>
<feature type="transmembrane region" description="Helical" evidence="7">
    <location>
        <begin position="130"/>
        <end position="150"/>
    </location>
</feature>
<evidence type="ECO:0000256" key="1">
    <source>
        <dbReference type="ARBA" id="ARBA00004651"/>
    </source>
</evidence>
<keyword evidence="4 7" id="KW-0812">Transmembrane</keyword>
<dbReference type="GO" id="GO:0055085">
    <property type="term" value="P:transmembrane transport"/>
    <property type="evidence" value="ECO:0007669"/>
    <property type="project" value="InterPro"/>
</dbReference>
<dbReference type="InterPro" id="IPR035906">
    <property type="entry name" value="MetI-like_sf"/>
</dbReference>
<dbReference type="PROSITE" id="PS50928">
    <property type="entry name" value="ABC_TM1"/>
    <property type="match status" value="1"/>
</dbReference>